<feature type="region of interest" description="Disordered" evidence="1">
    <location>
        <begin position="30"/>
        <end position="74"/>
    </location>
</feature>
<sequence>MAALAGINNATPSLQYTLIQNRIEAARREADQAQSHAENLRLQADDQERVVQQARQRTRTLEKSASQLSGKSNIQDATQINPTYTETLADVFQSAETILKSGLSGTEKNLVAANLFAATNQVWTTQPAISKAIQSYDNQVIAAPLKAMGRLLNTAA</sequence>
<name>A0A1J5Q3A7_9ZZZZ</name>
<dbReference type="EMBL" id="MLJW01003489">
    <property type="protein sequence ID" value="OIQ71947.1"/>
    <property type="molecule type" value="Genomic_DNA"/>
</dbReference>
<protein>
    <submittedName>
        <fullName evidence="2">Uncharacterized protein</fullName>
    </submittedName>
</protein>
<proteinExistence type="predicted"/>
<evidence type="ECO:0000256" key="1">
    <source>
        <dbReference type="SAM" id="MobiDB-lite"/>
    </source>
</evidence>
<comment type="caution">
    <text evidence="2">The sequence shown here is derived from an EMBL/GenBank/DDBJ whole genome shotgun (WGS) entry which is preliminary data.</text>
</comment>
<evidence type="ECO:0000313" key="2">
    <source>
        <dbReference type="EMBL" id="OIQ71947.1"/>
    </source>
</evidence>
<accession>A0A1J5Q3A7</accession>
<reference evidence="2" key="1">
    <citation type="submission" date="2016-10" db="EMBL/GenBank/DDBJ databases">
        <title>Sequence of Gallionella enrichment culture.</title>
        <authorList>
            <person name="Poehlein A."/>
            <person name="Muehling M."/>
            <person name="Daniel R."/>
        </authorList>
    </citation>
    <scope>NUCLEOTIDE SEQUENCE</scope>
</reference>
<dbReference type="AlphaFoldDB" id="A0A1J5Q3A7"/>
<gene>
    <name evidence="2" type="ORF">GALL_464320</name>
</gene>
<organism evidence="2">
    <name type="scientific">mine drainage metagenome</name>
    <dbReference type="NCBI Taxonomy" id="410659"/>
    <lineage>
        <taxon>unclassified sequences</taxon>
        <taxon>metagenomes</taxon>
        <taxon>ecological metagenomes</taxon>
    </lineage>
</organism>
<feature type="compositionally biased region" description="Polar residues" evidence="1">
    <location>
        <begin position="63"/>
        <end position="74"/>
    </location>
</feature>